<dbReference type="GO" id="GO:0016780">
    <property type="term" value="F:phosphotransferase activity, for other substituted phosphate groups"/>
    <property type="evidence" value="ECO:0007669"/>
    <property type="project" value="InterPro"/>
</dbReference>
<keyword evidence="7" id="KW-0479">Metal-binding</keyword>
<protein>
    <submittedName>
        <fullName evidence="9">Undecaprenyl/decaprenyl-phosphate alpha-N-acetylglucosaminyl 1-phosphate transferase</fullName>
    </submittedName>
</protein>
<evidence type="ECO:0000256" key="7">
    <source>
        <dbReference type="PIRSR" id="PIRSR600715-1"/>
    </source>
</evidence>
<dbReference type="CDD" id="cd06853">
    <property type="entry name" value="GT_WecA_like"/>
    <property type="match status" value="1"/>
</dbReference>
<evidence type="ECO:0000256" key="5">
    <source>
        <dbReference type="ARBA" id="ARBA00022989"/>
    </source>
</evidence>
<dbReference type="EMBL" id="CP066681">
    <property type="protein sequence ID" value="QQG36937.1"/>
    <property type="molecule type" value="Genomic_DNA"/>
</dbReference>
<evidence type="ECO:0000313" key="10">
    <source>
        <dbReference type="Proteomes" id="UP000595362"/>
    </source>
</evidence>
<organism evidence="9 10">
    <name type="scientific">Micavibrio aeruginosavorus</name>
    <dbReference type="NCBI Taxonomy" id="349221"/>
    <lineage>
        <taxon>Bacteria</taxon>
        <taxon>Pseudomonadati</taxon>
        <taxon>Bdellovibrionota</taxon>
        <taxon>Bdellovibrionia</taxon>
        <taxon>Bdellovibrionales</taxon>
        <taxon>Pseudobdellovibrionaceae</taxon>
        <taxon>Micavibrio</taxon>
    </lineage>
</organism>
<comment type="cofactor">
    <cofactor evidence="7">
        <name>Mg(2+)</name>
        <dbReference type="ChEBI" id="CHEBI:18420"/>
    </cofactor>
</comment>
<evidence type="ECO:0000256" key="1">
    <source>
        <dbReference type="ARBA" id="ARBA00004651"/>
    </source>
</evidence>
<feature type="transmembrane region" description="Helical" evidence="8">
    <location>
        <begin position="73"/>
        <end position="91"/>
    </location>
</feature>
<feature type="transmembrane region" description="Helical" evidence="8">
    <location>
        <begin position="216"/>
        <end position="235"/>
    </location>
</feature>
<feature type="transmembrane region" description="Helical" evidence="8">
    <location>
        <begin position="163"/>
        <end position="182"/>
    </location>
</feature>
<evidence type="ECO:0000256" key="3">
    <source>
        <dbReference type="ARBA" id="ARBA00022679"/>
    </source>
</evidence>
<evidence type="ECO:0000256" key="2">
    <source>
        <dbReference type="ARBA" id="ARBA00022475"/>
    </source>
</evidence>
<feature type="binding site" evidence="7">
    <location>
        <position position="155"/>
    </location>
    <ligand>
        <name>Mg(2+)</name>
        <dbReference type="ChEBI" id="CHEBI:18420"/>
    </ligand>
</feature>
<keyword evidence="3 9" id="KW-0808">Transferase</keyword>
<keyword evidence="7" id="KW-0460">Magnesium</keyword>
<reference evidence="9 10" key="1">
    <citation type="submission" date="2020-07" db="EMBL/GenBank/DDBJ databases">
        <title>Huge and variable diversity of episymbiotic CPR bacteria and DPANN archaea in groundwater ecosystems.</title>
        <authorList>
            <person name="He C.Y."/>
            <person name="Keren R."/>
            <person name="Whittaker M."/>
            <person name="Farag I.F."/>
            <person name="Doudna J."/>
            <person name="Cate J.H.D."/>
            <person name="Banfield J.F."/>
        </authorList>
    </citation>
    <scope>NUCLEOTIDE SEQUENCE [LARGE SCALE GENOMIC DNA]</scope>
    <source>
        <strain evidence="9">NC_groundwater_70_Ag_B-0.1um_54_66</strain>
    </source>
</reference>
<proteinExistence type="predicted"/>
<feature type="transmembrane region" description="Helical" evidence="8">
    <location>
        <begin position="288"/>
        <end position="315"/>
    </location>
</feature>
<dbReference type="GO" id="GO:0071555">
    <property type="term" value="P:cell wall organization"/>
    <property type="evidence" value="ECO:0007669"/>
    <property type="project" value="TreeGrafter"/>
</dbReference>
<feature type="transmembrane region" description="Helical" evidence="8">
    <location>
        <begin position="133"/>
        <end position="151"/>
    </location>
</feature>
<dbReference type="GO" id="GO:0046872">
    <property type="term" value="F:metal ion binding"/>
    <property type="evidence" value="ECO:0007669"/>
    <property type="project" value="UniProtKB-KW"/>
</dbReference>
<feature type="transmembrane region" description="Helical" evidence="8">
    <location>
        <begin position="188"/>
        <end position="204"/>
    </location>
</feature>
<dbReference type="Proteomes" id="UP000595362">
    <property type="component" value="Chromosome"/>
</dbReference>
<accession>A0A7T5R3M9</accession>
<keyword evidence="6 8" id="KW-0472">Membrane</keyword>
<keyword evidence="2" id="KW-1003">Cell membrane</keyword>
<comment type="subcellular location">
    <subcellularLocation>
        <location evidence="1">Cell membrane</location>
        <topology evidence="1">Multi-pass membrane protein</topology>
    </subcellularLocation>
</comment>
<dbReference type="InterPro" id="IPR000715">
    <property type="entry name" value="Glycosyl_transferase_4"/>
</dbReference>
<keyword evidence="5 8" id="KW-1133">Transmembrane helix</keyword>
<keyword evidence="4 8" id="KW-0812">Transmembrane</keyword>
<feature type="transmembrane region" description="Helical" evidence="8">
    <location>
        <begin position="321"/>
        <end position="340"/>
    </location>
</feature>
<dbReference type="AlphaFoldDB" id="A0A7T5R3M9"/>
<dbReference type="PANTHER" id="PTHR22926">
    <property type="entry name" value="PHOSPHO-N-ACETYLMURAMOYL-PENTAPEPTIDE-TRANSFERASE"/>
    <property type="match status" value="1"/>
</dbReference>
<evidence type="ECO:0000313" key="9">
    <source>
        <dbReference type="EMBL" id="QQG36937.1"/>
    </source>
</evidence>
<name>A0A7T5R3M9_9BACT</name>
<feature type="binding site" evidence="7">
    <location>
        <position position="220"/>
    </location>
    <ligand>
        <name>Mg(2+)</name>
        <dbReference type="ChEBI" id="CHEBI:18420"/>
    </ligand>
</feature>
<feature type="transmembrane region" description="Helical" evidence="8">
    <location>
        <begin position="247"/>
        <end position="267"/>
    </location>
</feature>
<feature type="transmembrane region" description="Helical" evidence="8">
    <location>
        <begin position="103"/>
        <end position="121"/>
    </location>
</feature>
<evidence type="ECO:0000256" key="4">
    <source>
        <dbReference type="ARBA" id="ARBA00022692"/>
    </source>
</evidence>
<feature type="transmembrane region" description="Helical" evidence="8">
    <location>
        <begin position="6"/>
        <end position="27"/>
    </location>
</feature>
<gene>
    <name evidence="9" type="ORF">HYS17_03975</name>
</gene>
<dbReference type="Pfam" id="PF00953">
    <property type="entry name" value="Glycos_transf_4"/>
    <property type="match status" value="1"/>
</dbReference>
<evidence type="ECO:0000256" key="6">
    <source>
        <dbReference type="ARBA" id="ARBA00023136"/>
    </source>
</evidence>
<dbReference type="GO" id="GO:0005886">
    <property type="term" value="C:plasma membrane"/>
    <property type="evidence" value="ECO:0007669"/>
    <property type="project" value="UniProtKB-SubCell"/>
</dbReference>
<sequence>MPHPLFMMAALFAAAALIVGMLLPIACRMAHRLDFLDRPGGRKKHEDDIPPVGGLVIFPVFMLLALLTGDAPPSFIACAGAVVLLLAVGGLDDRFALPARIKFITQFIAAFIIVLIGGVRVQGMGDIFGFGPLWLGWMAIPFTVVAIVLLINAINLMDGLDGLAGGLGFIVCFWLWLCALSAGDQSHATVLAIMMGALIGFLYHNMRHPWRAQARVFMGDAGSLSLGLVLAWVAIDMAGHPDQSAIMPMTVAWLLALPIMDTCGQFARRVSQGRHPFDPDHNHFHHHFVTAGLSVRAATASILLIAFLYGLLAVAAEMMQWPQAALTYPWIGLLFAHIFMSMRPRRFRKLIQRIFHIKGEE</sequence>
<dbReference type="GO" id="GO:0044038">
    <property type="term" value="P:cell wall macromolecule biosynthetic process"/>
    <property type="evidence" value="ECO:0007669"/>
    <property type="project" value="TreeGrafter"/>
</dbReference>
<dbReference type="GO" id="GO:0009103">
    <property type="term" value="P:lipopolysaccharide biosynthetic process"/>
    <property type="evidence" value="ECO:0007669"/>
    <property type="project" value="TreeGrafter"/>
</dbReference>
<feature type="transmembrane region" description="Helical" evidence="8">
    <location>
        <begin position="48"/>
        <end position="67"/>
    </location>
</feature>
<dbReference type="PANTHER" id="PTHR22926:SF3">
    <property type="entry name" value="UNDECAPRENYL-PHOSPHATE ALPHA-N-ACETYLGLUCOSAMINYL 1-PHOSPHATE TRANSFERASE"/>
    <property type="match status" value="1"/>
</dbReference>
<evidence type="ECO:0000256" key="8">
    <source>
        <dbReference type="SAM" id="Phobius"/>
    </source>
</evidence>